<reference evidence="1 2" key="1">
    <citation type="submission" date="2013-06" db="EMBL/GenBank/DDBJ databases">
        <authorList>
            <person name="Weinstock G."/>
            <person name="Sodergren E."/>
            <person name="Clifton S."/>
            <person name="Fulton L."/>
            <person name="Fulton B."/>
            <person name="Courtney L."/>
            <person name="Fronick C."/>
            <person name="Harrison M."/>
            <person name="Strong C."/>
            <person name="Farmer C."/>
            <person name="Delahaunty K."/>
            <person name="Markovic C."/>
            <person name="Hall O."/>
            <person name="Minx P."/>
            <person name="Tomlinson C."/>
            <person name="Mitreva M."/>
            <person name="Nelson J."/>
            <person name="Hou S."/>
            <person name="Wollam A."/>
            <person name="Pepin K.H."/>
            <person name="Johnson M."/>
            <person name="Bhonagiri V."/>
            <person name="Nash W.E."/>
            <person name="Warren W."/>
            <person name="Chinwalla A."/>
            <person name="Mardis E.R."/>
            <person name="Wilson R.K."/>
        </authorList>
    </citation>
    <scope>NUCLEOTIDE SEQUENCE [LARGE SCALE GENOMIC DNA]</scope>
    <source>
        <strain evidence="1 2">ATCC 51271</strain>
    </source>
</reference>
<protein>
    <recommendedName>
        <fullName evidence="3">DUF3791 domain-containing protein</fullName>
    </recommendedName>
</protein>
<accession>V2Z8Z8</accession>
<sequence>MNAHPILLQKKYARIVVSYAKERNKTVEEALDYFYHSIVYTLMSKGISDMHCMSDAYLVEELILRENEPNRIPRKDE</sequence>
<evidence type="ECO:0000313" key="1">
    <source>
        <dbReference type="EMBL" id="ESL03420.1"/>
    </source>
</evidence>
<dbReference type="HOGENOM" id="CLU_193584_0_0_9"/>
<name>V2Z8Z8_9FIRM</name>
<dbReference type="RefSeq" id="WP_023354290.1">
    <property type="nucleotide sequence ID" value="NZ_KI535367.1"/>
</dbReference>
<dbReference type="EMBL" id="ACIL03000011">
    <property type="protein sequence ID" value="ESL03420.1"/>
    <property type="molecule type" value="Genomic_DNA"/>
</dbReference>
<gene>
    <name evidence="1" type="ORF">GCWU0000282_001410</name>
</gene>
<dbReference type="eggNOG" id="ENOG5033621">
    <property type="taxonomic scope" value="Bacteria"/>
</dbReference>
<evidence type="ECO:0008006" key="3">
    <source>
        <dbReference type="Google" id="ProtNLM"/>
    </source>
</evidence>
<proteinExistence type="predicted"/>
<organism evidence="1 2">
    <name type="scientific">Catonella morbi ATCC 51271</name>
    <dbReference type="NCBI Taxonomy" id="592026"/>
    <lineage>
        <taxon>Bacteria</taxon>
        <taxon>Bacillati</taxon>
        <taxon>Bacillota</taxon>
        <taxon>Clostridia</taxon>
        <taxon>Lachnospirales</taxon>
        <taxon>Lachnospiraceae</taxon>
        <taxon>Catonella</taxon>
    </lineage>
</organism>
<keyword evidence="2" id="KW-1185">Reference proteome</keyword>
<dbReference type="AlphaFoldDB" id="V2Z8Z8"/>
<dbReference type="Proteomes" id="UP000018227">
    <property type="component" value="Unassembled WGS sequence"/>
</dbReference>
<dbReference type="STRING" id="592026.GCWU0000282_001410"/>
<dbReference type="OrthoDB" id="1080189at2"/>
<comment type="caution">
    <text evidence="1">The sequence shown here is derived from an EMBL/GenBank/DDBJ whole genome shotgun (WGS) entry which is preliminary data.</text>
</comment>
<evidence type="ECO:0000313" key="2">
    <source>
        <dbReference type="Proteomes" id="UP000018227"/>
    </source>
</evidence>